<comment type="similarity">
    <text evidence="1">Belongs to the mTERF family.</text>
</comment>
<dbReference type="InterPro" id="IPR003690">
    <property type="entry name" value="MTERF"/>
</dbReference>
<protein>
    <submittedName>
        <fullName evidence="4">Uncharacterized protein</fullName>
    </submittedName>
</protein>
<evidence type="ECO:0000256" key="3">
    <source>
        <dbReference type="ARBA" id="ARBA00022946"/>
    </source>
</evidence>
<evidence type="ECO:0000313" key="5">
    <source>
        <dbReference type="Proteomes" id="UP001180020"/>
    </source>
</evidence>
<proteinExistence type="inferred from homology"/>
<dbReference type="AlphaFoldDB" id="A0AAV9CXY3"/>
<dbReference type="FunFam" id="1.25.70.10:FF:000001">
    <property type="entry name" value="Mitochondrial transcription termination factor-like"/>
    <property type="match status" value="2"/>
</dbReference>
<dbReference type="GO" id="GO:0003676">
    <property type="term" value="F:nucleic acid binding"/>
    <property type="evidence" value="ECO:0007669"/>
    <property type="project" value="InterPro"/>
</dbReference>
<name>A0AAV9CXY3_ACOCL</name>
<dbReference type="InterPro" id="IPR038538">
    <property type="entry name" value="MTERF_sf"/>
</dbReference>
<keyword evidence="5" id="KW-1185">Reference proteome</keyword>
<dbReference type="PANTHER" id="PTHR13068">
    <property type="entry name" value="CGI-12 PROTEIN-RELATED"/>
    <property type="match status" value="1"/>
</dbReference>
<dbReference type="SMART" id="SM00733">
    <property type="entry name" value="Mterf"/>
    <property type="match status" value="13"/>
</dbReference>
<reference evidence="4" key="2">
    <citation type="submission" date="2023-06" db="EMBL/GenBank/DDBJ databases">
        <authorList>
            <person name="Ma L."/>
            <person name="Liu K.-W."/>
            <person name="Li Z."/>
            <person name="Hsiao Y.-Y."/>
            <person name="Qi Y."/>
            <person name="Fu T."/>
            <person name="Tang G."/>
            <person name="Zhang D."/>
            <person name="Sun W.-H."/>
            <person name="Liu D.-K."/>
            <person name="Li Y."/>
            <person name="Chen G.-Z."/>
            <person name="Liu X.-D."/>
            <person name="Liao X.-Y."/>
            <person name="Jiang Y.-T."/>
            <person name="Yu X."/>
            <person name="Hao Y."/>
            <person name="Huang J."/>
            <person name="Zhao X.-W."/>
            <person name="Ke S."/>
            <person name="Chen Y.-Y."/>
            <person name="Wu W.-L."/>
            <person name="Hsu J.-L."/>
            <person name="Lin Y.-F."/>
            <person name="Huang M.-D."/>
            <person name="Li C.-Y."/>
            <person name="Huang L."/>
            <person name="Wang Z.-W."/>
            <person name="Zhao X."/>
            <person name="Zhong W.-Y."/>
            <person name="Peng D.-H."/>
            <person name="Ahmad S."/>
            <person name="Lan S."/>
            <person name="Zhang J.-S."/>
            <person name="Tsai W.-C."/>
            <person name="Van De Peer Y."/>
            <person name="Liu Z.-J."/>
        </authorList>
    </citation>
    <scope>NUCLEOTIDE SEQUENCE</scope>
    <source>
        <strain evidence="4">CP</strain>
        <tissue evidence="4">Leaves</tissue>
    </source>
</reference>
<evidence type="ECO:0000256" key="1">
    <source>
        <dbReference type="ARBA" id="ARBA00007692"/>
    </source>
</evidence>
<comment type="caution">
    <text evidence="4">The sequence shown here is derived from an EMBL/GenBank/DDBJ whole genome shotgun (WGS) entry which is preliminary data.</text>
</comment>
<dbReference type="Pfam" id="PF02536">
    <property type="entry name" value="mTERF"/>
    <property type="match status" value="2"/>
</dbReference>
<accession>A0AAV9CXY3</accession>
<organism evidence="4 5">
    <name type="scientific">Acorus calamus</name>
    <name type="common">Sweet flag</name>
    <dbReference type="NCBI Taxonomy" id="4465"/>
    <lineage>
        <taxon>Eukaryota</taxon>
        <taxon>Viridiplantae</taxon>
        <taxon>Streptophyta</taxon>
        <taxon>Embryophyta</taxon>
        <taxon>Tracheophyta</taxon>
        <taxon>Spermatophyta</taxon>
        <taxon>Magnoliopsida</taxon>
        <taxon>Liliopsida</taxon>
        <taxon>Acoraceae</taxon>
        <taxon>Acorus</taxon>
    </lineage>
</organism>
<dbReference type="GO" id="GO:0006353">
    <property type="term" value="P:DNA-templated transcription termination"/>
    <property type="evidence" value="ECO:0007669"/>
    <property type="project" value="UniProtKB-KW"/>
</dbReference>
<reference evidence="4" key="1">
    <citation type="journal article" date="2023" name="Nat. Commun.">
        <title>Diploid and tetraploid genomes of Acorus and the evolution of monocots.</title>
        <authorList>
            <person name="Ma L."/>
            <person name="Liu K.W."/>
            <person name="Li Z."/>
            <person name="Hsiao Y.Y."/>
            <person name="Qi Y."/>
            <person name="Fu T."/>
            <person name="Tang G.D."/>
            <person name="Zhang D."/>
            <person name="Sun W.H."/>
            <person name="Liu D.K."/>
            <person name="Li Y."/>
            <person name="Chen G.Z."/>
            <person name="Liu X.D."/>
            <person name="Liao X.Y."/>
            <person name="Jiang Y.T."/>
            <person name="Yu X."/>
            <person name="Hao Y."/>
            <person name="Huang J."/>
            <person name="Zhao X.W."/>
            <person name="Ke S."/>
            <person name="Chen Y.Y."/>
            <person name="Wu W.L."/>
            <person name="Hsu J.L."/>
            <person name="Lin Y.F."/>
            <person name="Huang M.D."/>
            <person name="Li C.Y."/>
            <person name="Huang L."/>
            <person name="Wang Z.W."/>
            <person name="Zhao X."/>
            <person name="Zhong W.Y."/>
            <person name="Peng D.H."/>
            <person name="Ahmad S."/>
            <person name="Lan S."/>
            <person name="Zhang J.S."/>
            <person name="Tsai W.C."/>
            <person name="Van de Peer Y."/>
            <person name="Liu Z.J."/>
        </authorList>
    </citation>
    <scope>NUCLEOTIDE SEQUENCE</scope>
    <source>
        <strain evidence="4">CP</strain>
    </source>
</reference>
<keyword evidence="2" id="KW-0805">Transcription regulation</keyword>
<sequence length="516" mass="58982">MVSVRPKLVHFNPDKNLKPKMDFLRGAGFSTPDLTHIISSNPQILISSLEKRILPAMGFLKGILGSDKNIIFALKGSSWVLNSNLQEVMGHKIAVLRDHGVPDHRISVMVKKNLRVFISKYDRFIEALMIVKEMGFDPSSSMFCIALANILGTSKLKWEEKKELYRSFGWSEDDVISAFKRQPQIMVISKEKIARMMNFFVKESGWGLSIISKSPNLLMFSFEKTIMPRYSVTRILESHGLLNGDANVYQICRLKEAKFLEKFVIKYQENVPQVMQAFQDKILKPKMDFLRDAGFSNPDLTQIISSNPRILISSLEKRILPGIGFLKGILRSDKDIISTIKGSTWVLSSNLHELMGPKIAVLRDHGVQHYRISAMIKHRARALIVCTEKSKWEEKMELYKSFGWSEDDVVSAFKRQPQIMSISKEKMARMMDFFVNESMWGLSTISSSPELLMFSLEKTIIPRNSVICVLLSNGLLKGNVNFYTICHLKEAKFLEAYVIKYQEKVPQVMQAYQSKA</sequence>
<evidence type="ECO:0000313" key="4">
    <source>
        <dbReference type="EMBL" id="KAK1293591.1"/>
    </source>
</evidence>
<keyword evidence="2" id="KW-0806">Transcription termination</keyword>
<evidence type="ECO:0000256" key="2">
    <source>
        <dbReference type="ARBA" id="ARBA00022472"/>
    </source>
</evidence>
<dbReference type="PANTHER" id="PTHR13068:SF236">
    <property type="entry name" value="OS02G0749800 PROTEIN"/>
    <property type="match status" value="1"/>
</dbReference>
<keyword evidence="2" id="KW-0804">Transcription</keyword>
<gene>
    <name evidence="4" type="ORF">QJS10_CPB17g01587</name>
</gene>
<dbReference type="Proteomes" id="UP001180020">
    <property type="component" value="Unassembled WGS sequence"/>
</dbReference>
<keyword evidence="3" id="KW-0809">Transit peptide</keyword>
<dbReference type="EMBL" id="JAUJYO010000017">
    <property type="protein sequence ID" value="KAK1293591.1"/>
    <property type="molecule type" value="Genomic_DNA"/>
</dbReference>
<dbReference type="Gene3D" id="1.25.70.10">
    <property type="entry name" value="Transcription termination factor 3, mitochondrial"/>
    <property type="match status" value="2"/>
</dbReference>